<dbReference type="AlphaFoldDB" id="A0AAV1GCG1"/>
<sequence length="191" mass="21002">MLLSNMLSLETLESQISVVMETVAEAAVTELRRLLDLSSANLKNTAERKRSSPATLPETLGGVKSEEQESQVTPQEDRQQLHKTITTQFTSLMAAWTKEAVEKILMLLKVSLCEADNGLNDKDKQSTEPKAASAGRVTSSKKHLRRSCSNRKRSLKPTPPESDHKYHRGAQHPGVSKEAADSHSVIEPATT</sequence>
<evidence type="ECO:0000313" key="2">
    <source>
        <dbReference type="EMBL" id="CAJ1070856.1"/>
    </source>
</evidence>
<evidence type="ECO:0000256" key="1">
    <source>
        <dbReference type="SAM" id="MobiDB-lite"/>
    </source>
</evidence>
<protein>
    <submittedName>
        <fullName evidence="2">Zinc finger protein 771-like</fullName>
    </submittedName>
</protein>
<dbReference type="EMBL" id="OY660876">
    <property type="protein sequence ID" value="CAJ1070856.1"/>
    <property type="molecule type" value="Genomic_DNA"/>
</dbReference>
<reference evidence="2" key="1">
    <citation type="submission" date="2023-08" db="EMBL/GenBank/DDBJ databases">
        <authorList>
            <person name="Alioto T."/>
            <person name="Alioto T."/>
            <person name="Gomez Garrido J."/>
        </authorList>
    </citation>
    <scope>NUCLEOTIDE SEQUENCE</scope>
</reference>
<keyword evidence="3" id="KW-1185">Reference proteome</keyword>
<dbReference type="Proteomes" id="UP001178508">
    <property type="component" value="Chromosome 13"/>
</dbReference>
<name>A0AAV1GCG1_XYRNO</name>
<proteinExistence type="predicted"/>
<gene>
    <name evidence="2" type="ORF">XNOV1_A035690</name>
</gene>
<accession>A0AAV1GCG1</accession>
<evidence type="ECO:0000313" key="3">
    <source>
        <dbReference type="Proteomes" id="UP001178508"/>
    </source>
</evidence>
<organism evidence="2 3">
    <name type="scientific">Xyrichtys novacula</name>
    <name type="common">Pearly razorfish</name>
    <name type="synonym">Hemipteronotus novacula</name>
    <dbReference type="NCBI Taxonomy" id="13765"/>
    <lineage>
        <taxon>Eukaryota</taxon>
        <taxon>Metazoa</taxon>
        <taxon>Chordata</taxon>
        <taxon>Craniata</taxon>
        <taxon>Vertebrata</taxon>
        <taxon>Euteleostomi</taxon>
        <taxon>Actinopterygii</taxon>
        <taxon>Neopterygii</taxon>
        <taxon>Teleostei</taxon>
        <taxon>Neoteleostei</taxon>
        <taxon>Acanthomorphata</taxon>
        <taxon>Eupercaria</taxon>
        <taxon>Labriformes</taxon>
        <taxon>Labridae</taxon>
        <taxon>Xyrichtys</taxon>
    </lineage>
</organism>
<feature type="region of interest" description="Disordered" evidence="1">
    <location>
        <begin position="118"/>
        <end position="191"/>
    </location>
</feature>
<feature type="region of interest" description="Disordered" evidence="1">
    <location>
        <begin position="44"/>
        <end position="80"/>
    </location>
</feature>
<feature type="compositionally biased region" description="Basic residues" evidence="1">
    <location>
        <begin position="139"/>
        <end position="155"/>
    </location>
</feature>